<dbReference type="GO" id="GO:0009245">
    <property type="term" value="P:lipid A biosynthetic process"/>
    <property type="evidence" value="ECO:0007669"/>
    <property type="project" value="UniProtKB-UniRule"/>
</dbReference>
<feature type="transmembrane region" description="Helical" evidence="19">
    <location>
        <begin position="375"/>
        <end position="394"/>
    </location>
</feature>
<evidence type="ECO:0000256" key="16">
    <source>
        <dbReference type="ARBA" id="ARBA00023136"/>
    </source>
</evidence>
<evidence type="ECO:0000256" key="12">
    <source>
        <dbReference type="ARBA" id="ARBA00022692"/>
    </source>
</evidence>
<accession>A0A1G8MAE5</accession>
<evidence type="ECO:0000256" key="11">
    <source>
        <dbReference type="ARBA" id="ARBA00022679"/>
    </source>
</evidence>
<keyword evidence="9 19" id="KW-0441">Lipid A biosynthesis</keyword>
<feature type="transmembrane region" description="Helical" evidence="19">
    <location>
        <begin position="112"/>
        <end position="130"/>
    </location>
</feature>
<dbReference type="HAMAP" id="MF_01165">
    <property type="entry name" value="ArnT_transfer"/>
    <property type="match status" value="1"/>
</dbReference>
<feature type="domain" description="ArnT-like N-terminal" evidence="20">
    <location>
        <begin position="7"/>
        <end position="236"/>
    </location>
</feature>
<keyword evidence="14 19" id="KW-1133">Transmembrane helix</keyword>
<sequence>MSQRGWLLVVSVLLLFFLLPLGLHGLWIPDETRYAQVSQAMLQTGDWVSPHFLGLRYFEKPIAGYWLVAISQALFGQNLFGVRFASVVVTALSTLLVYWVGRRYWPQSNKGAVAALLYASFALIAGQAGYSNLDPQFTLWTNLSIAALWFAFEADSRQARLGYWALLGFGCAMGFMTKGFLAGLLPVLVALPYAVWRGRLRELFSHGPLAVLVAVLVSLPWSLAVHQHEPDFWNFFFWHEHIRRFAGEDAQHARPFWFFVPLLFASALPWTLPIVSAFRQGWQGRRTPHVAFLLLWFVMPFLFFSLAKGKLPTYIMPCFAPLALLMADALLTAIEQGRLRILRLNGALNLLLGAVALIGLVFVQLRKPLYHDESVSVALLCLVFATWALCGALQMARPGRLWAAPALAAWVLVALLPAAIPRSMVDSKMPDQFIAQHLDELRGAHTLLSNDLGAASALAWRAQRSEVFLLNTVGELKYGLSYEDGKARTISLEDFPAWLAQARSQGSVGVVMRVNSAGDEEELALMPKDVVSYRENHLVVLLIPQATP</sequence>
<dbReference type="EC" id="2.4.2.43" evidence="4 19"/>
<evidence type="ECO:0000256" key="2">
    <source>
        <dbReference type="ARBA" id="ARBA00005200"/>
    </source>
</evidence>
<evidence type="ECO:0000256" key="6">
    <source>
        <dbReference type="ARBA" id="ARBA00022475"/>
    </source>
</evidence>
<evidence type="ECO:0000256" key="7">
    <source>
        <dbReference type="ARBA" id="ARBA00022516"/>
    </source>
</evidence>
<feature type="transmembrane region" description="Helical" evidence="19">
    <location>
        <begin position="256"/>
        <end position="278"/>
    </location>
</feature>
<keyword evidence="7 19" id="KW-0444">Lipid biosynthesis</keyword>
<dbReference type="GO" id="GO:0010041">
    <property type="term" value="P:response to iron(III) ion"/>
    <property type="evidence" value="ECO:0007669"/>
    <property type="project" value="TreeGrafter"/>
</dbReference>
<dbReference type="GO" id="GO:0009103">
    <property type="term" value="P:lipopolysaccharide biosynthetic process"/>
    <property type="evidence" value="ECO:0007669"/>
    <property type="project" value="UniProtKB-KW"/>
</dbReference>
<evidence type="ECO:0000256" key="17">
    <source>
        <dbReference type="ARBA" id="ARBA00025446"/>
    </source>
</evidence>
<dbReference type="InterPro" id="IPR022839">
    <property type="entry name" value="ArnT"/>
</dbReference>
<keyword evidence="16 19" id="KW-0472">Membrane</keyword>
<evidence type="ECO:0000256" key="18">
    <source>
        <dbReference type="ARBA" id="ARBA00034054"/>
    </source>
</evidence>
<dbReference type="GO" id="GO:0005886">
    <property type="term" value="C:plasma membrane"/>
    <property type="evidence" value="ECO:0007669"/>
    <property type="project" value="UniProtKB-SubCell"/>
</dbReference>
<keyword evidence="10 19" id="KW-0328">Glycosyltransferase</keyword>
<comment type="catalytic activity">
    <reaction evidence="18 19">
        <text>4-amino-4-deoxy-alpha-L-arabinopyranosyl di-trans,octa-cis-undecaprenyl phosphate + lipid IVA = lipid IIA + di-trans,octa-cis-undecaprenyl phosphate.</text>
        <dbReference type="EC" id="2.4.2.43"/>
    </reaction>
</comment>
<keyword evidence="15 19" id="KW-0443">Lipid metabolism</keyword>
<comment type="function">
    <text evidence="17 19">Catalyzes the transfer of the L-Ara4N moiety of the glycolipid undecaprenyl phosphate-alpha-L-Ara4N to lipid A. The modified arabinose is attached to lipid A and is required for resistance to polymyxin and cationic antimicrobial peptides.</text>
</comment>
<dbReference type="PANTHER" id="PTHR33908">
    <property type="entry name" value="MANNOSYLTRANSFERASE YKCB-RELATED"/>
    <property type="match status" value="1"/>
</dbReference>
<feature type="transmembrane region" description="Helical" evidence="19">
    <location>
        <begin position="163"/>
        <end position="191"/>
    </location>
</feature>
<keyword evidence="11 19" id="KW-0808">Transferase</keyword>
<feature type="transmembrane region" description="Helical" evidence="19">
    <location>
        <begin position="313"/>
        <end position="334"/>
    </location>
</feature>
<comment type="pathway">
    <text evidence="2 19">Lipopolysaccharide metabolism; 4-amino-4-deoxy-beta-L-arabinose-lipid A biosynthesis.</text>
</comment>
<feature type="transmembrane region" description="Helical" evidence="19">
    <location>
        <begin position="290"/>
        <end position="307"/>
    </location>
</feature>
<organism evidence="21 22">
    <name type="scientific">Pseudomonas panipatensis</name>
    <dbReference type="NCBI Taxonomy" id="428992"/>
    <lineage>
        <taxon>Bacteria</taxon>
        <taxon>Pseudomonadati</taxon>
        <taxon>Pseudomonadota</taxon>
        <taxon>Gammaproteobacteria</taxon>
        <taxon>Pseudomonadales</taxon>
        <taxon>Pseudomonadaceae</taxon>
        <taxon>Pseudomonas</taxon>
    </lineage>
</organism>
<dbReference type="GO" id="GO:0006493">
    <property type="term" value="P:protein O-linked glycosylation"/>
    <property type="evidence" value="ECO:0007669"/>
    <property type="project" value="InterPro"/>
</dbReference>
<evidence type="ECO:0000259" key="20">
    <source>
        <dbReference type="Pfam" id="PF02366"/>
    </source>
</evidence>
<comment type="subcellular location">
    <subcellularLocation>
        <location evidence="1">Cell inner membrane</location>
        <topology evidence="1">Multi-pass membrane protein</topology>
    </subcellularLocation>
    <subcellularLocation>
        <location evidence="19">Cell membrane</location>
        <topology evidence="19">Multi-pass membrane protein</topology>
    </subcellularLocation>
</comment>
<evidence type="ECO:0000256" key="5">
    <source>
        <dbReference type="ARBA" id="ARBA00015532"/>
    </source>
</evidence>
<keyword evidence="6 19" id="KW-1003">Cell membrane</keyword>
<dbReference type="GO" id="GO:0103015">
    <property type="term" value="F:4-amino-4-deoxy-L-arabinose transferase activity"/>
    <property type="evidence" value="ECO:0007669"/>
    <property type="project" value="UniProtKB-EC"/>
</dbReference>
<keyword evidence="12 19" id="KW-0812">Transmembrane</keyword>
<dbReference type="NCBIfam" id="NF009784">
    <property type="entry name" value="PRK13279.1"/>
    <property type="match status" value="1"/>
</dbReference>
<dbReference type="RefSeq" id="WP_090267759.1">
    <property type="nucleotide sequence ID" value="NZ_FNDS01000014.1"/>
</dbReference>
<keyword evidence="8" id="KW-0997">Cell inner membrane</keyword>
<evidence type="ECO:0000256" key="19">
    <source>
        <dbReference type="HAMAP-Rule" id="MF_01165"/>
    </source>
</evidence>
<dbReference type="AlphaFoldDB" id="A0A1G8MAE5"/>
<evidence type="ECO:0000256" key="9">
    <source>
        <dbReference type="ARBA" id="ARBA00022556"/>
    </source>
</evidence>
<dbReference type="OrthoDB" id="9775035at2"/>
<proteinExistence type="inferred from homology"/>
<dbReference type="InterPro" id="IPR003342">
    <property type="entry name" value="ArnT-like_N"/>
</dbReference>
<evidence type="ECO:0000256" key="15">
    <source>
        <dbReference type="ARBA" id="ARBA00023098"/>
    </source>
</evidence>
<feature type="transmembrane region" description="Helical" evidence="19">
    <location>
        <begin position="203"/>
        <end position="223"/>
    </location>
</feature>
<dbReference type="InterPro" id="IPR050297">
    <property type="entry name" value="LipidA_mod_glycosyltrf_83"/>
</dbReference>
<evidence type="ECO:0000256" key="10">
    <source>
        <dbReference type="ARBA" id="ARBA00022676"/>
    </source>
</evidence>
<reference evidence="22" key="1">
    <citation type="submission" date="2016-10" db="EMBL/GenBank/DDBJ databases">
        <authorList>
            <person name="Varghese N."/>
            <person name="Submissions S."/>
        </authorList>
    </citation>
    <scope>NUCLEOTIDE SEQUENCE [LARGE SCALE GENOMIC DNA]</scope>
    <source>
        <strain evidence="22">CCM 7469</strain>
    </source>
</reference>
<feature type="transmembrane region" description="Helical" evidence="19">
    <location>
        <begin position="346"/>
        <end position="363"/>
    </location>
</feature>
<dbReference type="STRING" id="428992.SAMN05216272_11446"/>
<evidence type="ECO:0000256" key="1">
    <source>
        <dbReference type="ARBA" id="ARBA00004429"/>
    </source>
</evidence>
<evidence type="ECO:0000256" key="13">
    <source>
        <dbReference type="ARBA" id="ARBA00022985"/>
    </source>
</evidence>
<name>A0A1G8MAE5_9PSED</name>
<comment type="similarity">
    <text evidence="3 19">Belongs to the glycosyltransferase 83 family.</text>
</comment>
<dbReference type="Pfam" id="PF02366">
    <property type="entry name" value="PMT"/>
    <property type="match status" value="1"/>
</dbReference>
<evidence type="ECO:0000256" key="3">
    <source>
        <dbReference type="ARBA" id="ARBA00010814"/>
    </source>
</evidence>
<evidence type="ECO:0000313" key="21">
    <source>
        <dbReference type="EMBL" id="SDI64853.1"/>
    </source>
</evidence>
<evidence type="ECO:0000313" key="22">
    <source>
        <dbReference type="Proteomes" id="UP000199636"/>
    </source>
</evidence>
<evidence type="ECO:0000256" key="4">
    <source>
        <dbReference type="ARBA" id="ARBA00012056"/>
    </source>
</evidence>
<gene>
    <name evidence="19" type="primary">arnT</name>
    <name evidence="21" type="ORF">SAMN05216272_11446</name>
</gene>
<evidence type="ECO:0000256" key="14">
    <source>
        <dbReference type="ARBA" id="ARBA00022989"/>
    </source>
</evidence>
<dbReference type="PANTHER" id="PTHR33908:SF3">
    <property type="entry name" value="UNDECAPRENYL PHOSPHATE-ALPHA-4-AMINO-4-DEOXY-L-ARABINOSE ARABINOSYL TRANSFERASE"/>
    <property type="match status" value="1"/>
</dbReference>
<protein>
    <recommendedName>
        <fullName evidence="5 19">Undecaprenyl phosphate-alpha-4-amino-4-deoxy-L-arabinose arabinosyl transferase</fullName>
        <ecNumber evidence="4 19">2.4.2.43</ecNumber>
    </recommendedName>
    <alternativeName>
        <fullName evidence="19">4-amino-4-deoxy-L-arabinose lipid A transferase</fullName>
    </alternativeName>
    <alternativeName>
        <fullName evidence="19">Lipid IV(A) 4-amino-4-deoxy-L-arabinosyltransferase</fullName>
    </alternativeName>
    <alternativeName>
        <fullName evidence="19">Undecaprenyl phosphate-alpha-L-Ara4N transferase</fullName>
    </alternativeName>
</protein>
<dbReference type="EMBL" id="FNDS01000014">
    <property type="protein sequence ID" value="SDI64853.1"/>
    <property type="molecule type" value="Genomic_DNA"/>
</dbReference>
<dbReference type="UniPathway" id="UPA00037"/>
<keyword evidence="13 19" id="KW-0448">Lipopolysaccharide biosynthesis</keyword>
<keyword evidence="22" id="KW-1185">Reference proteome</keyword>
<evidence type="ECO:0000256" key="8">
    <source>
        <dbReference type="ARBA" id="ARBA00022519"/>
    </source>
</evidence>
<feature type="transmembrane region" description="Helical" evidence="19">
    <location>
        <begin position="401"/>
        <end position="420"/>
    </location>
</feature>
<dbReference type="GO" id="GO:0000030">
    <property type="term" value="F:mannosyltransferase activity"/>
    <property type="evidence" value="ECO:0007669"/>
    <property type="project" value="InterPro"/>
</dbReference>
<dbReference type="Proteomes" id="UP000199636">
    <property type="component" value="Unassembled WGS sequence"/>
</dbReference>
<feature type="transmembrane region" description="Helical" evidence="19">
    <location>
        <begin position="80"/>
        <end position="100"/>
    </location>
</feature>